<name>A0AA40MG75_BURPE</name>
<gene>
    <name evidence="3" type="ORF">Y036_3767</name>
</gene>
<keyword evidence="2" id="KW-0812">Transmembrane</keyword>
<dbReference type="EMBL" id="JQIM01000009">
    <property type="protein sequence ID" value="KGX11211.1"/>
    <property type="molecule type" value="Genomic_DNA"/>
</dbReference>
<proteinExistence type="predicted"/>
<organism evidence="3 4">
    <name type="scientific">Burkholderia pseudomallei</name>
    <name type="common">Pseudomonas pseudomallei</name>
    <dbReference type="NCBI Taxonomy" id="28450"/>
    <lineage>
        <taxon>Bacteria</taxon>
        <taxon>Pseudomonadati</taxon>
        <taxon>Pseudomonadota</taxon>
        <taxon>Betaproteobacteria</taxon>
        <taxon>Burkholderiales</taxon>
        <taxon>Burkholderiaceae</taxon>
        <taxon>Burkholderia</taxon>
        <taxon>pseudomallei group</taxon>
    </lineage>
</organism>
<evidence type="ECO:0000313" key="3">
    <source>
        <dbReference type="EMBL" id="KGX11211.1"/>
    </source>
</evidence>
<dbReference type="Proteomes" id="UP000030475">
    <property type="component" value="Unassembled WGS sequence"/>
</dbReference>
<protein>
    <submittedName>
        <fullName evidence="3">Uncharacterized protein</fullName>
    </submittedName>
</protein>
<evidence type="ECO:0000256" key="2">
    <source>
        <dbReference type="SAM" id="Phobius"/>
    </source>
</evidence>
<evidence type="ECO:0000313" key="4">
    <source>
        <dbReference type="Proteomes" id="UP000030475"/>
    </source>
</evidence>
<feature type="transmembrane region" description="Helical" evidence="2">
    <location>
        <begin position="124"/>
        <end position="146"/>
    </location>
</feature>
<keyword evidence="2" id="KW-0472">Membrane</keyword>
<feature type="region of interest" description="Disordered" evidence="1">
    <location>
        <begin position="1"/>
        <end position="51"/>
    </location>
</feature>
<reference evidence="3 4" key="1">
    <citation type="submission" date="2014-08" db="EMBL/GenBank/DDBJ databases">
        <authorList>
            <person name="Bunnell A."/>
            <person name="Chain P.S."/>
            <person name="Chertkov O."/>
            <person name="Currie B.J."/>
            <person name="Daligault H.E."/>
            <person name="Davenport K.W."/>
            <person name="Davis C."/>
            <person name="Gleasner C.D."/>
            <person name="Johnson S.L."/>
            <person name="Kaestli M."/>
            <person name="Koren S."/>
            <person name="Kunde Y.A."/>
            <person name="Mayo M."/>
            <person name="McMurry K.K."/>
            <person name="Price E.P."/>
            <person name="Reitenga K.G."/>
            <person name="Robison R."/>
            <person name="Rosovitz M.J."/>
            <person name="Sarovich D.S."/>
            <person name="Teshima H."/>
        </authorList>
    </citation>
    <scope>NUCLEOTIDE SEQUENCE [LARGE SCALE GENOMIC DNA]</scope>
    <source>
        <strain evidence="3 4">MSHR44</strain>
    </source>
</reference>
<feature type="compositionally biased region" description="Basic and acidic residues" evidence="1">
    <location>
        <begin position="20"/>
        <end position="30"/>
    </location>
</feature>
<dbReference type="AlphaFoldDB" id="A0AA40MG75"/>
<comment type="caution">
    <text evidence="3">The sequence shown here is derived from an EMBL/GenBank/DDBJ whole genome shotgun (WGS) entry which is preliminary data.</text>
</comment>
<keyword evidence="2" id="KW-1133">Transmembrane helix</keyword>
<evidence type="ECO:0000256" key="1">
    <source>
        <dbReference type="SAM" id="MobiDB-lite"/>
    </source>
</evidence>
<accession>A0AA40MG75</accession>
<sequence length="248" mass="26970">MRGNCRARPDARGASGASERGARRGVERGRCGGRSVPRGGERRSNAPAVPIRRADRIERRWPSPVRCAGSCERRVGAAPGRGDVARTGMRVWCCARGVEFACRRTRMRSRRRFHHPLDEGRRGAVAMAMAFVLAIVVTFLVAHLTAYLTALDDRSNRAMMRAMLASPGAAVCRRSLWLRCRSYFARGLPGGGNAVLEAAGIPKRAFCLTRRQGKRPATCRSKPISTAISATVSRIAMCGSPLRQAPSA</sequence>